<proteinExistence type="predicted"/>
<reference evidence="2" key="1">
    <citation type="journal article" date="2018" name="Nature">
        <title>The evolutionary history of vertebrate RNA viruses.</title>
        <authorList>
            <person name="Shi M."/>
            <person name="Lin X.D."/>
            <person name="Chen X."/>
            <person name="Tian J.H."/>
            <person name="Chen L.J."/>
            <person name="Li K."/>
            <person name="Wang W."/>
            <person name="Eden J.S."/>
            <person name="Shen J.J."/>
            <person name="Liu L."/>
            <person name="Holmes E.C."/>
            <person name="Zhang Y.Z."/>
        </authorList>
    </citation>
    <scope>NUCLEOTIDE SEQUENCE [LARGE SCALE GENOMIC DNA]</scope>
    <source>
        <strain evidence="2">DWXCSG11347</strain>
    </source>
</reference>
<dbReference type="KEGG" id="vg:80527873"/>
<sequence length="348" mass="38606">MDQQPYAPFESPLLETLELPQLSLDELAWLDNIPAVEPPSCIYQNTPFSQPIRGAMDVRNPFTPMPKDLFSISTALLNFGYPKWVVRRLVEIQNTNPDYRTCESYVDRCIIKAFLNKGNLPTEGPIELDDLLHGLATTMVGLKNLVSDEAVKKNISSYPKYDRQAITTTVDSTTLAVRPFRVTEAAQLEVPTPAASSLREHIAETGTEIEHRRFLAYTMSTKVGPRDMKACGVKGCDGNLGIKRGKYKKRARIFQEEEIIITSDEEGSSSLDTTCSELEEHRNIDLSTVVVKPGAPKKPDPPGVGQILSTFIEKRKKIAKLYPKKTTTSTQSTPTPDQAPSEASTSDC</sequence>
<dbReference type="EMBL" id="MG600057">
    <property type="protein sequence ID" value="AVM87359.1"/>
    <property type="molecule type" value="Viral_cRNA"/>
</dbReference>
<evidence type="ECO:0000256" key="1">
    <source>
        <dbReference type="SAM" id="MobiDB-lite"/>
    </source>
</evidence>
<dbReference type="RefSeq" id="YP_010790473.1">
    <property type="nucleotide sequence ID" value="NC_075438.1"/>
</dbReference>
<feature type="compositionally biased region" description="Low complexity" evidence="1">
    <location>
        <begin position="324"/>
        <end position="336"/>
    </location>
</feature>
<protein>
    <submittedName>
        <fullName evidence="2">Uncharacterized protein</fullName>
    </submittedName>
</protein>
<evidence type="ECO:0000313" key="2">
    <source>
        <dbReference type="EMBL" id="AVM87359.1"/>
    </source>
</evidence>
<dbReference type="GeneID" id="80527873"/>
<accession>A0A2P1GNF7</accession>
<dbReference type="Proteomes" id="UP000297009">
    <property type="component" value="Segment"/>
</dbReference>
<name>A0A2P1GNF7_9MONO</name>
<organism evidence="2">
    <name type="scientific">Wenzhou pacific spadenose shark paramyxovirus</name>
    <dbReference type="NCBI Taxonomy" id="2116452"/>
    <lineage>
        <taxon>Viruses</taxon>
        <taxon>Riboviria</taxon>
        <taxon>Orthornavirae</taxon>
        <taxon>Negarnaviricota</taxon>
        <taxon>Haploviricotina</taxon>
        <taxon>Monjiviricetes</taxon>
        <taxon>Mononegavirales</taxon>
        <taxon>Paramyxoviridae</taxon>
        <taxon>Skoliovirinae</taxon>
        <taxon>Scoliodonvirus</taxon>
        <taxon>Scoliodonvirus scoliodontis</taxon>
    </lineage>
</organism>
<feature type="region of interest" description="Disordered" evidence="1">
    <location>
        <begin position="322"/>
        <end position="348"/>
    </location>
</feature>
<keyword evidence="3" id="KW-1185">Reference proteome</keyword>
<evidence type="ECO:0000313" key="3">
    <source>
        <dbReference type="Proteomes" id="UP000297009"/>
    </source>
</evidence>